<protein>
    <submittedName>
        <fullName evidence="5">NAD(P)-dependent oxidoreductase</fullName>
    </submittedName>
</protein>
<dbReference type="SUPFAM" id="SSF51735">
    <property type="entry name" value="NAD(P)-binding Rossmann-fold domains"/>
    <property type="match status" value="1"/>
</dbReference>
<evidence type="ECO:0000256" key="1">
    <source>
        <dbReference type="ARBA" id="ARBA00007637"/>
    </source>
</evidence>
<comment type="caution">
    <text evidence="5">The sequence shown here is derived from an EMBL/GenBank/DDBJ whole genome shotgun (WGS) entry which is preliminary data.</text>
</comment>
<dbReference type="EMBL" id="JAWXYB010000018">
    <property type="protein sequence ID" value="MDX5931268.1"/>
    <property type="molecule type" value="Genomic_DNA"/>
</dbReference>
<sequence length="252" mass="27265">MSLVLTGAGGQLGRVLRPRLLARGIPLRAVDISPITPVDPRETIVIGDLRDAGVVDEALEGATAVLHLAGTSVERPLPEIIENNLVALHALYEGARRHGVGRVVFASSNHTIGMYPAGQKLRLSDPYRPDGFYGISKIWGEAIGRLYRDKYGIEGVALRIGSALTRPTEPRHLATWLGDDDLEQLVVQSLTAPISGYQPVWGVSANTRGWWDNGEAAELGYQPSQNAEDFAAEIMKTGGRDWVFQGGSFAED</sequence>
<dbReference type="GO" id="GO:0016491">
    <property type="term" value="F:oxidoreductase activity"/>
    <property type="evidence" value="ECO:0007669"/>
    <property type="project" value="UniProtKB-KW"/>
</dbReference>
<evidence type="ECO:0000256" key="3">
    <source>
        <dbReference type="ARBA" id="ARBA00023027"/>
    </source>
</evidence>
<keyword evidence="3" id="KW-0520">NAD</keyword>
<keyword evidence="6" id="KW-1185">Reference proteome</keyword>
<gene>
    <name evidence="5" type="ORF">SIL87_10870</name>
</gene>
<keyword evidence="2" id="KW-0560">Oxidoreductase</keyword>
<evidence type="ECO:0000256" key="2">
    <source>
        <dbReference type="ARBA" id="ARBA00023002"/>
    </source>
</evidence>
<reference evidence="5 6" key="1">
    <citation type="submission" date="2023-11" db="EMBL/GenBank/DDBJ databases">
        <title>MicrobeMod: A computational toolkit for identifying prokaryotic methylation and restriction-modification with nanopore sequencing.</title>
        <authorList>
            <person name="Crits-Christoph A."/>
            <person name="Kang S.C."/>
            <person name="Lee H."/>
            <person name="Ostrov N."/>
        </authorList>
    </citation>
    <scope>NUCLEOTIDE SEQUENCE [LARGE SCALE GENOMIC DNA]</scope>
    <source>
        <strain evidence="5 6">DSMZ 700</strain>
    </source>
</reference>
<evidence type="ECO:0000313" key="5">
    <source>
        <dbReference type="EMBL" id="MDX5931268.1"/>
    </source>
</evidence>
<dbReference type="PANTHER" id="PTHR43103">
    <property type="entry name" value="NUCLEOSIDE-DIPHOSPHATE-SUGAR EPIMERASE"/>
    <property type="match status" value="1"/>
</dbReference>
<organism evidence="5 6">
    <name type="scientific">Acidiphilium acidophilum</name>
    <name type="common">Thiobacillus acidophilus</name>
    <dbReference type="NCBI Taxonomy" id="76588"/>
    <lineage>
        <taxon>Bacteria</taxon>
        <taxon>Pseudomonadati</taxon>
        <taxon>Pseudomonadota</taxon>
        <taxon>Alphaproteobacteria</taxon>
        <taxon>Acetobacterales</taxon>
        <taxon>Acidocellaceae</taxon>
        <taxon>Acidiphilium</taxon>
    </lineage>
</organism>
<comment type="similarity">
    <text evidence="1">Belongs to the NAD(P)-dependent epimerase/dehydratase family.</text>
</comment>
<dbReference type="RefSeq" id="WP_319614192.1">
    <property type="nucleotide sequence ID" value="NZ_JAWXYB010000018.1"/>
</dbReference>
<dbReference type="Proteomes" id="UP001279553">
    <property type="component" value="Unassembled WGS sequence"/>
</dbReference>
<feature type="domain" description="NAD-dependent epimerase/dehydratase" evidence="4">
    <location>
        <begin position="4"/>
        <end position="165"/>
    </location>
</feature>
<dbReference type="PANTHER" id="PTHR43103:SF5">
    <property type="entry name" value="4-EPIMERASE, PUTATIVE (AFU_ORTHOLOGUE AFUA_7G00360)-RELATED"/>
    <property type="match status" value="1"/>
</dbReference>
<dbReference type="InterPro" id="IPR036291">
    <property type="entry name" value="NAD(P)-bd_dom_sf"/>
</dbReference>
<dbReference type="InterPro" id="IPR001509">
    <property type="entry name" value="Epimerase_deHydtase"/>
</dbReference>
<evidence type="ECO:0000259" key="4">
    <source>
        <dbReference type="Pfam" id="PF01370"/>
    </source>
</evidence>
<proteinExistence type="inferred from homology"/>
<dbReference type="Gene3D" id="3.40.50.720">
    <property type="entry name" value="NAD(P)-binding Rossmann-like Domain"/>
    <property type="match status" value="1"/>
</dbReference>
<accession>A0AAW9DRH2</accession>
<dbReference type="AlphaFoldDB" id="A0AAW9DRH2"/>
<name>A0AAW9DRH2_ACIAO</name>
<dbReference type="Pfam" id="PF01370">
    <property type="entry name" value="Epimerase"/>
    <property type="match status" value="1"/>
</dbReference>
<evidence type="ECO:0000313" key="6">
    <source>
        <dbReference type="Proteomes" id="UP001279553"/>
    </source>
</evidence>